<evidence type="ECO:0000256" key="1">
    <source>
        <dbReference type="ARBA" id="ARBA00010688"/>
    </source>
</evidence>
<dbReference type="PRINTS" id="PR00990">
    <property type="entry name" value="RIBOKINASE"/>
</dbReference>
<dbReference type="PANTHER" id="PTHR43085">
    <property type="entry name" value="HEXOKINASE FAMILY MEMBER"/>
    <property type="match status" value="1"/>
</dbReference>
<dbReference type="InterPro" id="IPR002139">
    <property type="entry name" value="Ribo/fructo_kinase"/>
</dbReference>
<keyword evidence="8" id="KW-1185">Reference proteome</keyword>
<keyword evidence="2" id="KW-0808">Transferase</keyword>
<evidence type="ECO:0000256" key="5">
    <source>
        <dbReference type="ARBA" id="ARBA00022840"/>
    </source>
</evidence>
<dbReference type="EMBL" id="BLAE01000072">
    <property type="protein sequence ID" value="GES15252.1"/>
    <property type="molecule type" value="Genomic_DNA"/>
</dbReference>
<dbReference type="AlphaFoldDB" id="A0A5M3X3P3"/>
<evidence type="ECO:0000259" key="6">
    <source>
        <dbReference type="Pfam" id="PF00294"/>
    </source>
</evidence>
<dbReference type="GO" id="GO:0016301">
    <property type="term" value="F:kinase activity"/>
    <property type="evidence" value="ECO:0007669"/>
    <property type="project" value="UniProtKB-KW"/>
</dbReference>
<name>A0A5M3X3P3_9ACTN</name>
<sequence>MDMDVVVMGEPLVEFSADRALTEAETFRLSFSGDALNVAVAAASAGARTALVTLLGEDEFGERLIRFAGSRGIDTRWMVSGPGSTGAYAVGADPSGTRAFAYMRHGSAASRLSTADLTGSPVAYARVLVLSGITAALSDSCDAAVRTAARAATGMVVYDPNYRHRLTGPEAATATLAAVAPHTALLKISAPGDSLPLLGTTDPAETAHRVRQLGAPAVAVTLGARGVLLDTAHFTDVVPAVPAPMIVDQTGAGDNFTGALAAWLSRGAPLLDAVRAGTAAASISLAGQGGTGRVADTLEIESLLAETVSGA</sequence>
<comment type="caution">
    <text evidence="7">The sequence shown here is derived from an EMBL/GenBank/DDBJ whole genome shotgun (WGS) entry which is preliminary data.</text>
</comment>
<keyword evidence="3" id="KW-0547">Nucleotide-binding</keyword>
<feature type="domain" description="Carbohydrate kinase PfkB" evidence="6">
    <location>
        <begin position="5"/>
        <end position="290"/>
    </location>
</feature>
<dbReference type="InterPro" id="IPR011611">
    <property type="entry name" value="PfkB_dom"/>
</dbReference>
<keyword evidence="4 7" id="KW-0418">Kinase</keyword>
<evidence type="ECO:0000256" key="2">
    <source>
        <dbReference type="ARBA" id="ARBA00022679"/>
    </source>
</evidence>
<dbReference type="Pfam" id="PF00294">
    <property type="entry name" value="PfkB"/>
    <property type="match status" value="1"/>
</dbReference>
<dbReference type="GO" id="GO:0005524">
    <property type="term" value="F:ATP binding"/>
    <property type="evidence" value="ECO:0007669"/>
    <property type="project" value="UniProtKB-KW"/>
</dbReference>
<gene>
    <name evidence="7" type="ORF">Amac_088490</name>
</gene>
<evidence type="ECO:0000256" key="4">
    <source>
        <dbReference type="ARBA" id="ARBA00022777"/>
    </source>
</evidence>
<reference evidence="7 8" key="1">
    <citation type="submission" date="2019-10" db="EMBL/GenBank/DDBJ databases">
        <title>Whole genome shotgun sequence of Acrocarpospora macrocephala NBRC 16266.</title>
        <authorList>
            <person name="Ichikawa N."/>
            <person name="Kimura A."/>
            <person name="Kitahashi Y."/>
            <person name="Komaki H."/>
            <person name="Oguchi A."/>
        </authorList>
    </citation>
    <scope>NUCLEOTIDE SEQUENCE [LARGE SCALE GENOMIC DNA]</scope>
    <source>
        <strain evidence="7 8">NBRC 16266</strain>
    </source>
</reference>
<dbReference type="PANTHER" id="PTHR43085:SF1">
    <property type="entry name" value="PSEUDOURIDINE KINASE-RELATED"/>
    <property type="match status" value="1"/>
</dbReference>
<proteinExistence type="inferred from homology"/>
<dbReference type="InterPro" id="IPR029056">
    <property type="entry name" value="Ribokinase-like"/>
</dbReference>
<dbReference type="Gene3D" id="3.40.1190.20">
    <property type="match status" value="1"/>
</dbReference>
<evidence type="ECO:0000313" key="7">
    <source>
        <dbReference type="EMBL" id="GES15252.1"/>
    </source>
</evidence>
<organism evidence="7 8">
    <name type="scientific">Acrocarpospora macrocephala</name>
    <dbReference type="NCBI Taxonomy" id="150177"/>
    <lineage>
        <taxon>Bacteria</taxon>
        <taxon>Bacillati</taxon>
        <taxon>Actinomycetota</taxon>
        <taxon>Actinomycetes</taxon>
        <taxon>Streptosporangiales</taxon>
        <taxon>Streptosporangiaceae</taxon>
        <taxon>Acrocarpospora</taxon>
    </lineage>
</organism>
<dbReference type="Proteomes" id="UP000331127">
    <property type="component" value="Unassembled WGS sequence"/>
</dbReference>
<dbReference type="SUPFAM" id="SSF53613">
    <property type="entry name" value="Ribokinase-like"/>
    <property type="match status" value="1"/>
</dbReference>
<protein>
    <submittedName>
        <fullName evidence="7">2-keto-3-deoxygluconate kinase</fullName>
    </submittedName>
</protein>
<evidence type="ECO:0000313" key="8">
    <source>
        <dbReference type="Proteomes" id="UP000331127"/>
    </source>
</evidence>
<evidence type="ECO:0000256" key="3">
    <source>
        <dbReference type="ARBA" id="ARBA00022741"/>
    </source>
</evidence>
<accession>A0A5M3X3P3</accession>
<comment type="similarity">
    <text evidence="1">Belongs to the carbohydrate kinase PfkB family.</text>
</comment>
<keyword evidence="5" id="KW-0067">ATP-binding</keyword>
<dbReference type="InterPro" id="IPR050306">
    <property type="entry name" value="PfkB_Carbo_kinase"/>
</dbReference>